<protein>
    <submittedName>
        <fullName evidence="3">Uncharacterized protein</fullName>
    </submittedName>
</protein>
<evidence type="ECO:0000256" key="2">
    <source>
        <dbReference type="ARBA" id="ARBA00023277"/>
    </source>
</evidence>
<organism evidence="3">
    <name type="scientific">marine sediment metagenome</name>
    <dbReference type="NCBI Taxonomy" id="412755"/>
    <lineage>
        <taxon>unclassified sequences</taxon>
        <taxon>metagenomes</taxon>
        <taxon>ecological metagenomes</taxon>
    </lineage>
</organism>
<proteinExistence type="predicted"/>
<sequence>MDLLGAGGMFVEFFSMNFDEDFMLMGHDGPSNINMAAGKPRLQHLEVHHGKSG</sequence>
<comment type="caution">
    <text evidence="3">The sequence shown here is derived from an EMBL/GenBank/DDBJ whole genome shotgun (WGS) entry which is preliminary data.</text>
</comment>
<evidence type="ECO:0000256" key="1">
    <source>
        <dbReference type="ARBA" id="ARBA00023235"/>
    </source>
</evidence>
<evidence type="ECO:0000313" key="3">
    <source>
        <dbReference type="EMBL" id="GAH98203.1"/>
    </source>
</evidence>
<dbReference type="EMBL" id="BARU01045966">
    <property type="protein sequence ID" value="GAH98203.1"/>
    <property type="molecule type" value="Genomic_DNA"/>
</dbReference>
<feature type="non-terminal residue" evidence="3">
    <location>
        <position position="53"/>
    </location>
</feature>
<reference evidence="3" key="1">
    <citation type="journal article" date="2014" name="Front. Microbiol.">
        <title>High frequency of phylogenetically diverse reductive dehalogenase-homologous genes in deep subseafloor sedimentary metagenomes.</title>
        <authorList>
            <person name="Kawai M."/>
            <person name="Futagami T."/>
            <person name="Toyoda A."/>
            <person name="Takaki Y."/>
            <person name="Nishi S."/>
            <person name="Hori S."/>
            <person name="Arai W."/>
            <person name="Tsubouchi T."/>
            <person name="Morono Y."/>
            <person name="Uchiyama I."/>
            <person name="Ito T."/>
            <person name="Fujiyama A."/>
            <person name="Inagaki F."/>
            <person name="Takami H."/>
        </authorList>
    </citation>
    <scope>NUCLEOTIDE SEQUENCE</scope>
    <source>
        <strain evidence="3">Expedition CK06-06</strain>
    </source>
</reference>
<gene>
    <name evidence="3" type="ORF">S03H2_69535</name>
</gene>
<dbReference type="SUPFAM" id="SSF50443">
    <property type="entry name" value="FucI/AraA C-terminal domain-like"/>
    <property type="match status" value="1"/>
</dbReference>
<dbReference type="AlphaFoldDB" id="X1LVN4"/>
<keyword evidence="1" id="KW-0413">Isomerase</keyword>
<keyword evidence="2" id="KW-0119">Carbohydrate metabolism</keyword>
<accession>X1LVN4</accession>
<dbReference type="GO" id="GO:0016853">
    <property type="term" value="F:isomerase activity"/>
    <property type="evidence" value="ECO:0007669"/>
    <property type="project" value="UniProtKB-KW"/>
</dbReference>
<dbReference type="InterPro" id="IPR004216">
    <property type="entry name" value="Fuc/Ara_isomerase_C"/>
</dbReference>
<name>X1LVN4_9ZZZZ</name>